<dbReference type="PANTHER" id="PTHR45690:SF19">
    <property type="entry name" value="NACHT, LRR AND PYD DOMAINS-CONTAINING PROTEIN 3"/>
    <property type="match status" value="1"/>
</dbReference>
<evidence type="ECO:0000256" key="13">
    <source>
        <dbReference type="ARBA" id="ARBA00022859"/>
    </source>
</evidence>
<keyword evidence="28" id="KW-0687">Ribonucleoprotein</keyword>
<dbReference type="Gene3D" id="3.30.70.330">
    <property type="match status" value="2"/>
</dbReference>
<keyword evidence="9" id="KW-0221">Differentiation</keyword>
<keyword evidence="13" id="KW-0391">Immunity</keyword>
<name>A0A5C6N6T9_9TELE</name>
<evidence type="ECO:0000256" key="9">
    <source>
        <dbReference type="ARBA" id="ARBA00022782"/>
    </source>
</evidence>
<reference evidence="28 29" key="1">
    <citation type="submission" date="2019-04" db="EMBL/GenBank/DDBJ databases">
        <title>Chromosome genome assembly for Takifugu flavidus.</title>
        <authorList>
            <person name="Xiao S."/>
        </authorList>
    </citation>
    <scope>NUCLEOTIDE SEQUENCE [LARGE SCALE GENOMIC DNA]</scope>
    <source>
        <strain evidence="28">HTHZ2018</strain>
        <tissue evidence="28">Muscle</tissue>
    </source>
</reference>
<dbReference type="InterPro" id="IPR034887">
    <property type="entry name" value="LARP7_RRM1"/>
</dbReference>
<dbReference type="Pfam" id="PF05383">
    <property type="entry name" value="La"/>
    <property type="match status" value="1"/>
</dbReference>
<evidence type="ECO:0000256" key="10">
    <source>
        <dbReference type="ARBA" id="ARBA00022801"/>
    </source>
</evidence>
<dbReference type="GO" id="GO:0008380">
    <property type="term" value="P:RNA splicing"/>
    <property type="evidence" value="ECO:0007669"/>
    <property type="project" value="UniProtKB-KW"/>
</dbReference>
<comment type="subcellular location">
    <subcellularLocation>
        <location evidence="1">Inflammasome</location>
    </subcellularLocation>
    <subcellularLocation>
        <location evidence="2">Nucleus</location>
        <location evidence="2">Nucleoplasm</location>
    </subcellularLocation>
</comment>
<evidence type="ECO:0000256" key="3">
    <source>
        <dbReference type="ARBA" id="ARBA00015867"/>
    </source>
</evidence>
<keyword evidence="29" id="KW-1185">Reference proteome</keyword>
<dbReference type="GO" id="GO:0042981">
    <property type="term" value="P:regulation of apoptotic process"/>
    <property type="evidence" value="ECO:0007669"/>
    <property type="project" value="InterPro"/>
</dbReference>
<dbReference type="Proteomes" id="UP000324091">
    <property type="component" value="Chromosome 3"/>
</dbReference>
<evidence type="ECO:0000259" key="26">
    <source>
        <dbReference type="PROSITE" id="PS50961"/>
    </source>
</evidence>
<feature type="compositionally biased region" description="Basic and acidic residues" evidence="22">
    <location>
        <begin position="1"/>
        <end position="11"/>
    </location>
</feature>
<dbReference type="Gene3D" id="3.80.10.10">
    <property type="entry name" value="Ribonuclease Inhibitor"/>
    <property type="match status" value="1"/>
</dbReference>
<dbReference type="SMART" id="SM00360">
    <property type="entry name" value="RRM"/>
    <property type="match status" value="1"/>
</dbReference>
<evidence type="ECO:0000259" key="24">
    <source>
        <dbReference type="PROSITE" id="PS50209"/>
    </source>
</evidence>
<dbReference type="InterPro" id="IPR034910">
    <property type="entry name" value="LARP7_RRM2"/>
</dbReference>
<feature type="compositionally biased region" description="Basic and acidic residues" evidence="22">
    <location>
        <begin position="1156"/>
        <end position="1170"/>
    </location>
</feature>
<dbReference type="GO" id="GO:0007283">
    <property type="term" value="P:spermatogenesis"/>
    <property type="evidence" value="ECO:0007669"/>
    <property type="project" value="UniProtKB-KW"/>
</dbReference>
<evidence type="ECO:0000259" key="23">
    <source>
        <dbReference type="PROSITE" id="PS50102"/>
    </source>
</evidence>
<dbReference type="InterPro" id="IPR014886">
    <property type="entry name" value="La_xRRM"/>
</dbReference>
<feature type="compositionally biased region" description="Basic and acidic residues" evidence="22">
    <location>
        <begin position="1083"/>
        <end position="1096"/>
    </location>
</feature>
<dbReference type="InterPro" id="IPR002344">
    <property type="entry name" value="Lupus_La"/>
</dbReference>
<feature type="region of interest" description="Disordered" evidence="22">
    <location>
        <begin position="1036"/>
        <end position="1185"/>
    </location>
</feature>
<keyword evidence="19" id="KW-0539">Nucleus</keyword>
<evidence type="ECO:0000259" key="25">
    <source>
        <dbReference type="PROSITE" id="PS50837"/>
    </source>
</evidence>
<dbReference type="InterPro" id="IPR012677">
    <property type="entry name" value="Nucleotide-bd_a/b_plait_sf"/>
</dbReference>
<evidence type="ECO:0000256" key="21">
    <source>
        <dbReference type="PROSITE-ProRule" id="PRU00332"/>
    </source>
</evidence>
<organism evidence="28 29">
    <name type="scientific">Takifugu flavidus</name>
    <name type="common">sansaifugu</name>
    <dbReference type="NCBI Taxonomy" id="433684"/>
    <lineage>
        <taxon>Eukaryota</taxon>
        <taxon>Metazoa</taxon>
        <taxon>Chordata</taxon>
        <taxon>Craniata</taxon>
        <taxon>Vertebrata</taxon>
        <taxon>Euteleostomi</taxon>
        <taxon>Actinopterygii</taxon>
        <taxon>Neopterygii</taxon>
        <taxon>Teleostei</taxon>
        <taxon>Neoteleostei</taxon>
        <taxon>Acanthomorphata</taxon>
        <taxon>Eupercaria</taxon>
        <taxon>Tetraodontiformes</taxon>
        <taxon>Tetradontoidea</taxon>
        <taxon>Tetraodontidae</taxon>
        <taxon>Takifugu</taxon>
    </lineage>
</organism>
<dbReference type="CDD" id="cd01671">
    <property type="entry name" value="CARD"/>
    <property type="match status" value="1"/>
</dbReference>
<dbReference type="InterPro" id="IPR027417">
    <property type="entry name" value="P-loop_NTPase"/>
</dbReference>
<feature type="domain" description="RRM" evidence="23">
    <location>
        <begin position="976"/>
        <end position="1039"/>
    </location>
</feature>
<dbReference type="Gene3D" id="3.40.50.300">
    <property type="entry name" value="P-loop containing nucleotide triphosphate hydrolases"/>
    <property type="match status" value="1"/>
</dbReference>
<keyword evidence="12" id="KW-0832">Ubl conjugation</keyword>
<keyword evidence="8" id="KW-0547">Nucleotide-binding</keyword>
<feature type="compositionally biased region" description="Polar residues" evidence="22">
    <location>
        <begin position="1216"/>
        <end position="1225"/>
    </location>
</feature>
<dbReference type="Gene3D" id="1.10.10.10">
    <property type="entry name" value="Winged helix-like DNA-binding domain superfamily/Winged helix DNA-binding domain"/>
    <property type="match status" value="1"/>
</dbReference>
<evidence type="ECO:0000256" key="14">
    <source>
        <dbReference type="ARBA" id="ARBA00022871"/>
    </source>
</evidence>
<dbReference type="Pfam" id="PF17779">
    <property type="entry name" value="WHD_NOD2"/>
    <property type="match status" value="1"/>
</dbReference>
<dbReference type="InterPro" id="IPR050637">
    <property type="entry name" value="NLRP_innate_immun_reg"/>
</dbReference>
<dbReference type="SUPFAM" id="SSF54928">
    <property type="entry name" value="RNA-binding domain, RBD"/>
    <property type="match status" value="2"/>
</dbReference>
<dbReference type="SUPFAM" id="SSF52540">
    <property type="entry name" value="P-loop containing nucleoside triphosphate hydrolases"/>
    <property type="match status" value="1"/>
</dbReference>
<evidence type="ECO:0000256" key="16">
    <source>
        <dbReference type="ARBA" id="ARBA00023187"/>
    </source>
</evidence>
<evidence type="ECO:0000256" key="19">
    <source>
        <dbReference type="ARBA" id="ARBA00023242"/>
    </source>
</evidence>
<keyword evidence="7" id="KW-0677">Repeat</keyword>
<dbReference type="GO" id="GO:0006954">
    <property type="term" value="P:inflammatory response"/>
    <property type="evidence" value="ECO:0007669"/>
    <property type="project" value="UniProtKB-KW"/>
</dbReference>
<dbReference type="PROSITE" id="PS50209">
    <property type="entry name" value="CARD"/>
    <property type="match status" value="1"/>
</dbReference>
<dbReference type="CDD" id="cd12290">
    <property type="entry name" value="RRM1_LARP7"/>
    <property type="match status" value="1"/>
</dbReference>
<evidence type="ECO:0000256" key="20">
    <source>
        <dbReference type="ARBA" id="ARBA00029640"/>
    </source>
</evidence>
<evidence type="ECO:0000256" key="8">
    <source>
        <dbReference type="ARBA" id="ARBA00022741"/>
    </source>
</evidence>
<feature type="domain" description="HTH La-type RNA-binding" evidence="26">
    <location>
        <begin position="879"/>
        <end position="971"/>
    </location>
</feature>
<evidence type="ECO:0000256" key="4">
    <source>
        <dbReference type="ARBA" id="ARBA00022490"/>
    </source>
</evidence>
<feature type="compositionally biased region" description="Basic residues" evidence="22">
    <location>
        <begin position="1171"/>
        <end position="1183"/>
    </location>
</feature>
<comment type="caution">
    <text evidence="28">The sequence shown here is derived from an EMBL/GenBank/DDBJ whole genome shotgun (WGS) entry which is preliminary data.</text>
</comment>
<dbReference type="InterPro" id="IPR036388">
    <property type="entry name" value="WH-like_DNA-bd_sf"/>
</dbReference>
<dbReference type="GO" id="GO:0030154">
    <property type="term" value="P:cell differentiation"/>
    <property type="evidence" value="ECO:0007669"/>
    <property type="project" value="UniProtKB-KW"/>
</dbReference>
<dbReference type="GO" id="GO:0045087">
    <property type="term" value="P:innate immune response"/>
    <property type="evidence" value="ECO:0007669"/>
    <property type="project" value="UniProtKB-KW"/>
</dbReference>
<feature type="domain" description="CARD" evidence="24">
    <location>
        <begin position="30"/>
        <end position="104"/>
    </location>
</feature>
<evidence type="ECO:0000256" key="12">
    <source>
        <dbReference type="ARBA" id="ARBA00022843"/>
    </source>
</evidence>
<dbReference type="SUPFAM" id="SSF47986">
    <property type="entry name" value="DEATH domain"/>
    <property type="match status" value="1"/>
</dbReference>
<dbReference type="InterPro" id="IPR007111">
    <property type="entry name" value="NACHT_NTPase"/>
</dbReference>
<evidence type="ECO:0000256" key="18">
    <source>
        <dbReference type="ARBA" id="ARBA00023233"/>
    </source>
</evidence>
<dbReference type="Pfam" id="PF14484">
    <property type="entry name" value="FISNA"/>
    <property type="match status" value="1"/>
</dbReference>
<dbReference type="InterPro" id="IPR041075">
    <property type="entry name" value="NOD1/2_WH"/>
</dbReference>
<dbReference type="PROSITE" id="PS50837">
    <property type="entry name" value="NACHT"/>
    <property type="match status" value="1"/>
</dbReference>
<dbReference type="PROSITE" id="PS50961">
    <property type="entry name" value="HTH_LA"/>
    <property type="match status" value="1"/>
</dbReference>
<keyword evidence="5" id="KW-0399">Innate immunity</keyword>
<dbReference type="GO" id="GO:0003723">
    <property type="term" value="F:RNA binding"/>
    <property type="evidence" value="ECO:0007669"/>
    <property type="project" value="UniProtKB-UniRule"/>
</dbReference>
<evidence type="ECO:0000256" key="5">
    <source>
        <dbReference type="ARBA" id="ARBA00022588"/>
    </source>
</evidence>
<dbReference type="SMART" id="SM00715">
    <property type="entry name" value="LA"/>
    <property type="match status" value="1"/>
</dbReference>
<dbReference type="FunFam" id="1.10.10.10:FF:000158">
    <property type="entry name" value="La ribonucleoprotein domain family member 7"/>
    <property type="match status" value="1"/>
</dbReference>
<dbReference type="InterPro" id="IPR032675">
    <property type="entry name" value="LRR_dom_sf"/>
</dbReference>
<dbReference type="SUPFAM" id="SSF46785">
    <property type="entry name" value="Winged helix' DNA-binding domain"/>
    <property type="match status" value="1"/>
</dbReference>
<dbReference type="GO" id="GO:0005524">
    <property type="term" value="F:ATP binding"/>
    <property type="evidence" value="ECO:0007669"/>
    <property type="project" value="UniProtKB-KW"/>
</dbReference>
<feature type="region of interest" description="Disordered" evidence="22">
    <location>
        <begin position="1"/>
        <end position="22"/>
    </location>
</feature>
<accession>A0A5C6N6T9</accession>
<keyword evidence="11" id="KW-0067">ATP-binding</keyword>
<keyword evidence="6" id="KW-0507">mRNA processing</keyword>
<dbReference type="InterPro" id="IPR041267">
    <property type="entry name" value="NLRP_HD2"/>
</dbReference>
<evidence type="ECO:0000313" key="28">
    <source>
        <dbReference type="EMBL" id="TWW63182.1"/>
    </source>
</evidence>
<dbReference type="GO" id="GO:1990904">
    <property type="term" value="C:ribonucleoprotein complex"/>
    <property type="evidence" value="ECO:0007669"/>
    <property type="project" value="UniProtKB-UniRule"/>
</dbReference>
<keyword evidence="15 21" id="KW-0694">RNA-binding</keyword>
<keyword evidence="4" id="KW-0963">Cytoplasm</keyword>
<dbReference type="SUPFAM" id="SSF52047">
    <property type="entry name" value="RNI-like"/>
    <property type="match status" value="1"/>
</dbReference>
<dbReference type="SMART" id="SM01288">
    <property type="entry name" value="FISNA"/>
    <property type="match status" value="1"/>
</dbReference>
<dbReference type="EMBL" id="RHFK02000016">
    <property type="protein sequence ID" value="TWW63182.1"/>
    <property type="molecule type" value="Genomic_DNA"/>
</dbReference>
<feature type="domain" description="NACHT" evidence="25">
    <location>
        <begin position="205"/>
        <end position="339"/>
    </location>
</feature>
<evidence type="ECO:0000256" key="15">
    <source>
        <dbReference type="ARBA" id="ARBA00022884"/>
    </source>
</evidence>
<dbReference type="PANTHER" id="PTHR45690">
    <property type="entry name" value="NACHT, LRR AND PYD DOMAINS-CONTAINING PROTEIN 12"/>
    <property type="match status" value="1"/>
</dbReference>
<dbReference type="PROSITE" id="PS50102">
    <property type="entry name" value="RRM"/>
    <property type="match status" value="1"/>
</dbReference>
<evidence type="ECO:0000259" key="27">
    <source>
        <dbReference type="PROSITE" id="PS51939"/>
    </source>
</evidence>
<evidence type="ECO:0000313" key="29">
    <source>
        <dbReference type="Proteomes" id="UP000324091"/>
    </source>
</evidence>
<evidence type="ECO:0000256" key="7">
    <source>
        <dbReference type="ARBA" id="ARBA00022737"/>
    </source>
</evidence>
<keyword evidence="18" id="KW-1271">Inflammasome</keyword>
<dbReference type="InterPro" id="IPR036390">
    <property type="entry name" value="WH_DNA-bd_sf"/>
</dbReference>
<dbReference type="Gene3D" id="1.10.533.10">
    <property type="entry name" value="Death Domain, Fas"/>
    <property type="match status" value="1"/>
</dbReference>
<dbReference type="GO" id="GO:0061702">
    <property type="term" value="C:canonical inflammasome complex"/>
    <property type="evidence" value="ECO:0007669"/>
    <property type="project" value="UniProtKB-SubCell"/>
</dbReference>
<dbReference type="Pfam" id="PF17776">
    <property type="entry name" value="NLRC4_HD2"/>
    <property type="match status" value="1"/>
</dbReference>
<dbReference type="PROSITE" id="PS51939">
    <property type="entry name" value="XRRM"/>
    <property type="match status" value="1"/>
</dbReference>
<sequence length="1368" mass="153546">MTEEEDKRGRSDVPGSDLPVSDEGAAVMDAHSSGLTTVRTLRLSLVDELEGRIDALLDLLVEQQLLNRDDREEVLGVPGPRARVRRLLDIVECKGEEAAKVLLDRREEAATARRQSAGSDGAKQKHREVLRRRSENMLLYNTRHGEKLLFSQHYVNLLLMDGHQGLEMKKHEVLVFGQKRLSVQLNRKISPSELFRSRNPDHPVRKVLVSGVAGIGKTVLVQKMLFDFGRSSDGLGFDFIVHMTFRELNLIHGPTSLREMILQKNRHLSPDLDAIFANEEQLLIILDGFDEFRHCRSCEADAFVTEPDQEAPVVQILASLIQAELLPGASVMLTSRPAAIGHVPVGCIDRFVLIAGFSLMEVQEFFSRFFRDAAVAQRMFAAVSANQLMLTLCYIPAFCSIVCCILREGGGLAGAGTGPRTMTDIYLQYLVALLRSHTQARVQAAAGDTAPTRPPTESVLRLGRLAFQKLMEHQTLFYSSDPDVADLDTCELASSFLDKTVARDAGYTEELYSFAHLTVQEFFAALYCAVTEGPFPDALERTTGPEEGVRHGHLDLFNCFLSGIFSERNSSLLFRQVGLRCHQGKAQMFRQRLVAEVRTLCEEGGPILNQLRCLLEQQDPSLASAVQPRCLRVNVSDETLSQMDLDALQYFLSSTGGRISELDLTGTGVTHRALRLMQPLLFRLGENDLGMDSVRVIADVLRSSDAIDNLGIGWSNIGDEELLVLADAIRSNRKLRELWMEGNRVSRRALLSLADLTPSPLLRVVAIWNDLPDAELLGTGIMVDFTEDRVWEDWGKWVLNRCEMSSNEKLLLILRNVCKVSGQPLDGHWAHTCRKLLQLVEHRMESCSDPDVYKKLKKMIDGRRAEADLRNQETEKKKRSRVKQLLADVKKQVEFWFGDVNLHKDRFLRKVMEESEDGYVDLSLLTSFNRMKKLTTDTKLVARALKNSSVVEVNLEGNKVRRRFPVGAAPTDVDSRTVYVELLPKDVTHGWIERVFAKCGTVVYVSVPRYKSSGDPKGFAFVEFEKEEEARQAIEVLNNPPEDAPRKAGIFPKTRCGKPVHLPASPGEDEEKKKPKKKKKKEASKERPAEAETSEPKRRRSAAGGAAAAKPSEKKRRRSQTTDESESEAPAKLRRTGASGETDNGAAETGSVVQSEAERDGKENGDDAALKAKRKRKKKHKEKLKVGEEVIPLRVLSKRRWLSLKQEYLQLQRRSMTSLKSSMKQLQRPAGGSGEPAQKAPSRGPQFTTGVILKITDDKPLPARKFIKDALSRTAPVAYVDILEGDAEGHVRFHSPEDARAKDFGWKLEVISGDREQRYWQKILVDRQVKLNRPREKKRGAEKLISKAEKLIHARAKEANKHIRFQDD</sequence>
<dbReference type="InterPro" id="IPR035979">
    <property type="entry name" value="RBD_domain_sf"/>
</dbReference>
<dbReference type="SMART" id="SM00114">
    <property type="entry name" value="CARD"/>
    <property type="match status" value="1"/>
</dbReference>
<keyword evidence="10" id="KW-0378">Hydrolase</keyword>
<dbReference type="GO" id="GO:0005654">
    <property type="term" value="C:nucleoplasm"/>
    <property type="evidence" value="ECO:0007669"/>
    <property type="project" value="UniProtKB-SubCell"/>
</dbReference>
<evidence type="ECO:0000256" key="1">
    <source>
        <dbReference type="ARBA" id="ARBA00004110"/>
    </source>
</evidence>
<dbReference type="Pfam" id="PF00619">
    <property type="entry name" value="CARD"/>
    <property type="match status" value="1"/>
</dbReference>
<protein>
    <recommendedName>
        <fullName evidence="3">La-related protein 7</fullName>
    </recommendedName>
    <alternativeName>
        <fullName evidence="20">La ribonucleoprotein domain family member 7</fullName>
    </alternativeName>
</protein>
<feature type="region of interest" description="Disordered" evidence="22">
    <location>
        <begin position="1216"/>
        <end position="1246"/>
    </location>
</feature>
<dbReference type="GO" id="GO:0006397">
    <property type="term" value="P:mRNA processing"/>
    <property type="evidence" value="ECO:0007669"/>
    <property type="project" value="UniProtKB-KW"/>
</dbReference>
<gene>
    <name evidence="28" type="ORF">D4764_03G0001900</name>
</gene>
<keyword evidence="17" id="KW-0395">Inflammatory response</keyword>
<dbReference type="CDD" id="cd12542">
    <property type="entry name" value="RRM2_LARP7"/>
    <property type="match status" value="1"/>
</dbReference>
<evidence type="ECO:0000256" key="6">
    <source>
        <dbReference type="ARBA" id="ARBA00022664"/>
    </source>
</evidence>
<proteinExistence type="predicted"/>
<keyword evidence="16" id="KW-0508">mRNA splicing</keyword>
<dbReference type="PRINTS" id="PR00302">
    <property type="entry name" value="LUPUSLA"/>
</dbReference>
<dbReference type="InterPro" id="IPR006630">
    <property type="entry name" value="La_HTH"/>
</dbReference>
<dbReference type="InterPro" id="IPR029495">
    <property type="entry name" value="NACHT-assoc"/>
</dbReference>
<dbReference type="Pfam" id="PF00076">
    <property type="entry name" value="RRM_1"/>
    <property type="match status" value="1"/>
</dbReference>
<dbReference type="Pfam" id="PF08777">
    <property type="entry name" value="RRM_3"/>
    <property type="match status" value="1"/>
</dbReference>
<dbReference type="InterPro" id="IPR001315">
    <property type="entry name" value="CARD"/>
</dbReference>
<evidence type="ECO:0000256" key="17">
    <source>
        <dbReference type="ARBA" id="ARBA00023198"/>
    </source>
</evidence>
<feature type="domain" description="XRRM" evidence="27">
    <location>
        <begin position="1246"/>
        <end position="1350"/>
    </location>
</feature>
<evidence type="ECO:0000256" key="11">
    <source>
        <dbReference type="ARBA" id="ARBA00022840"/>
    </source>
</evidence>
<dbReference type="InterPro" id="IPR000504">
    <property type="entry name" value="RRM_dom"/>
</dbReference>
<keyword evidence="14" id="KW-0744">Spermatogenesis</keyword>
<evidence type="ECO:0000256" key="22">
    <source>
        <dbReference type="SAM" id="MobiDB-lite"/>
    </source>
</evidence>
<dbReference type="Pfam" id="PF05729">
    <property type="entry name" value="NACHT"/>
    <property type="match status" value="1"/>
</dbReference>
<evidence type="ECO:0000256" key="2">
    <source>
        <dbReference type="ARBA" id="ARBA00004642"/>
    </source>
</evidence>
<dbReference type="InterPro" id="IPR011029">
    <property type="entry name" value="DEATH-like_dom_sf"/>
</dbReference>